<keyword evidence="2" id="KW-1185">Reference proteome</keyword>
<evidence type="ECO:0000313" key="2">
    <source>
        <dbReference type="Proteomes" id="UP001060085"/>
    </source>
</evidence>
<proteinExistence type="predicted"/>
<evidence type="ECO:0000313" key="1">
    <source>
        <dbReference type="EMBL" id="KAI5673710.1"/>
    </source>
</evidence>
<comment type="caution">
    <text evidence="1">The sequence shown here is derived from an EMBL/GenBank/DDBJ whole genome shotgun (WGS) entry which is preliminary data.</text>
</comment>
<gene>
    <name evidence="1" type="ORF">M9H77_14074</name>
</gene>
<name>A0ACC0BM70_CATRO</name>
<protein>
    <submittedName>
        <fullName evidence="1">Uncharacterized protein</fullName>
    </submittedName>
</protein>
<sequence>MSYLCSLSYKGRDFGTMYNFGPMFFICIILSLSFSAVSDSDFVFLHQYVRQQNQKFEQKTNKFWEFQEKSNSWVEVQLPYDLVSCVNDTCTTVGSIGQIAGETEEQHEQKDKVKAEGGEESTYKFLPFRKRISLTKMSDTSIWITGPSGSIYERFWNGLQWVIAPHGLPVIAGSAISTFIVNQTIFALSEAGNLYQMALNEKSQPEWVDFTPVMDQSTNKEIVQSSSALVLGVASEDKERLYFCTKSGSLLQLTGIDPPRWNNHGRPPGANVAAIVDATSFRPEVIFTVSTTGDLYEHDKNSKPAWKKHIKKEGSAEDITLALSKGCSFKGPNGASSMSLFLLTKGGKLVERQFQQRKRKWIVHGSPKDHFLTSITCASQEEQNENMNTLFLTTAAGLIFEYRISKHSGPSQENQIEDKWTNHIHPTHAKVGRGITGLPLQGGRMIFPLDDGRIGELHLPGIGGEYAGPSDQPNFRRKATAKYIWSILDAPETEGWNAEYCTEERGPTNCILGIKDELIEVEVTSSLSRRRKGNSGKENYLPIRASCCSSTKSIEGYSIPENWTTKNFRLRMMQSGKSFFLITDDGQTFEYLNAEHVWFWLRHDHSTAIKGAVGSYNGSLFLIDEHGSLFIRERNSNELAWINCTAMRKGRQVIGGPPWDGFPGKESKVTANDALFFISKSGRLLQLTVALRKFKWKDCRNPPNTKIACIVDQEVLRENIVFVVGQDGRLYQYNKVTELWHQHFQSQHLVLSRSPGTAMRSTSASLKGSLFMISESGGLVEYHWNPLDGWNWVEHGTPNKNVALVGSPGPAFRGSQLLLIGSDGKVYLRHIDEGTWKWKNCGFPNIGEKVEEDERQIANKHDKEEICLDKEFEARIQKIAEDMQAIRKYCDPKVESIRPIPFAENSVIFELRDGRLAEMKQNGEGNWAWSHIIGTPSSSCLANYWTAVAS</sequence>
<accession>A0ACC0BM70</accession>
<reference evidence="2" key="1">
    <citation type="journal article" date="2023" name="Nat. Plants">
        <title>Single-cell RNA sequencing provides a high-resolution roadmap for understanding the multicellular compartmentation of specialized metabolism.</title>
        <authorList>
            <person name="Sun S."/>
            <person name="Shen X."/>
            <person name="Li Y."/>
            <person name="Li Y."/>
            <person name="Wang S."/>
            <person name="Li R."/>
            <person name="Zhang H."/>
            <person name="Shen G."/>
            <person name="Guo B."/>
            <person name="Wei J."/>
            <person name="Xu J."/>
            <person name="St-Pierre B."/>
            <person name="Chen S."/>
            <person name="Sun C."/>
        </authorList>
    </citation>
    <scope>NUCLEOTIDE SEQUENCE [LARGE SCALE GENOMIC DNA]</scope>
</reference>
<dbReference type="Proteomes" id="UP001060085">
    <property type="component" value="Linkage Group LG03"/>
</dbReference>
<dbReference type="EMBL" id="CM044703">
    <property type="protein sequence ID" value="KAI5673710.1"/>
    <property type="molecule type" value="Genomic_DNA"/>
</dbReference>
<organism evidence="1 2">
    <name type="scientific">Catharanthus roseus</name>
    <name type="common">Madagascar periwinkle</name>
    <name type="synonym">Vinca rosea</name>
    <dbReference type="NCBI Taxonomy" id="4058"/>
    <lineage>
        <taxon>Eukaryota</taxon>
        <taxon>Viridiplantae</taxon>
        <taxon>Streptophyta</taxon>
        <taxon>Embryophyta</taxon>
        <taxon>Tracheophyta</taxon>
        <taxon>Spermatophyta</taxon>
        <taxon>Magnoliopsida</taxon>
        <taxon>eudicotyledons</taxon>
        <taxon>Gunneridae</taxon>
        <taxon>Pentapetalae</taxon>
        <taxon>asterids</taxon>
        <taxon>lamiids</taxon>
        <taxon>Gentianales</taxon>
        <taxon>Apocynaceae</taxon>
        <taxon>Rauvolfioideae</taxon>
        <taxon>Vinceae</taxon>
        <taxon>Catharanthinae</taxon>
        <taxon>Catharanthus</taxon>
    </lineage>
</organism>